<comment type="caution">
    <text evidence="1">The sequence shown here is derived from an EMBL/GenBank/DDBJ whole genome shotgun (WGS) entry which is preliminary data.</text>
</comment>
<accession>A0A645GRY1</accession>
<reference evidence="1" key="1">
    <citation type="submission" date="2019-08" db="EMBL/GenBank/DDBJ databases">
        <authorList>
            <person name="Kucharzyk K."/>
            <person name="Murdoch R.W."/>
            <person name="Higgins S."/>
            <person name="Loffler F."/>
        </authorList>
    </citation>
    <scope>NUCLEOTIDE SEQUENCE</scope>
</reference>
<organism evidence="1">
    <name type="scientific">bioreactor metagenome</name>
    <dbReference type="NCBI Taxonomy" id="1076179"/>
    <lineage>
        <taxon>unclassified sequences</taxon>
        <taxon>metagenomes</taxon>
        <taxon>ecological metagenomes</taxon>
    </lineage>
</organism>
<sequence>MPEDADGLGTFGPKIDKAKIAFKVTGPKAQALSFG</sequence>
<proteinExistence type="predicted"/>
<evidence type="ECO:0000313" key="1">
    <source>
        <dbReference type="EMBL" id="MPN29657.1"/>
    </source>
</evidence>
<gene>
    <name evidence="1" type="ORF">SDC9_177110</name>
</gene>
<name>A0A645GRY1_9ZZZZ</name>
<dbReference type="EMBL" id="VSSQ01080456">
    <property type="protein sequence ID" value="MPN29657.1"/>
    <property type="molecule type" value="Genomic_DNA"/>
</dbReference>
<protein>
    <submittedName>
        <fullName evidence="1">Uncharacterized protein</fullName>
    </submittedName>
</protein>
<dbReference type="AlphaFoldDB" id="A0A645GRY1"/>